<gene>
    <name evidence="1" type="ORF">F4821DRAFT_60141</name>
</gene>
<comment type="caution">
    <text evidence="1">The sequence shown here is derived from an EMBL/GenBank/DDBJ whole genome shotgun (WGS) entry which is preliminary data.</text>
</comment>
<protein>
    <submittedName>
        <fullName evidence="1">Uncharacterized protein</fullName>
    </submittedName>
</protein>
<accession>A0ACC0D9G2</accession>
<keyword evidence="2" id="KW-1185">Reference proteome</keyword>
<dbReference type="EMBL" id="MU394296">
    <property type="protein sequence ID" value="KAI6089249.1"/>
    <property type="molecule type" value="Genomic_DNA"/>
</dbReference>
<evidence type="ECO:0000313" key="2">
    <source>
        <dbReference type="Proteomes" id="UP001497680"/>
    </source>
</evidence>
<sequence length="364" mass="41911">MIPPSEDEKAQIEEQLLHNASGLKHAASSSEAYFKHYQSVICPDEADDAVIQIEESTLRTHVDVLTYAKILCENGTLSRDETTKRWFDKQVATATEIDHIMRAVVNVTFMINCDERDYYPKGIDCGTRRAKWERNQSFLNFLETSFLPLQQSANVGLALGDQTSLKAWKLARRYGIQIRGTDNLLEHLLYDPRQRTLMIFHHAAYLRSHLRHSKDDSLDMGFAESLTLKTLPPRLLFETLLSLHYILFPIVHIGSKRSRSLLKKYIKAQNFDKEILWFECVRPVPPDFTFRYWGGRLEKLQEVTKRPPPRNSLVSWFERHTSERNALTVAILGLFLTVILGLLGVVVGVFQLVVAWLAWKDARA</sequence>
<evidence type="ECO:0000313" key="1">
    <source>
        <dbReference type="EMBL" id="KAI6089249.1"/>
    </source>
</evidence>
<organism evidence="1 2">
    <name type="scientific">Hypoxylon rubiginosum</name>
    <dbReference type="NCBI Taxonomy" id="110542"/>
    <lineage>
        <taxon>Eukaryota</taxon>
        <taxon>Fungi</taxon>
        <taxon>Dikarya</taxon>
        <taxon>Ascomycota</taxon>
        <taxon>Pezizomycotina</taxon>
        <taxon>Sordariomycetes</taxon>
        <taxon>Xylariomycetidae</taxon>
        <taxon>Xylariales</taxon>
        <taxon>Hypoxylaceae</taxon>
        <taxon>Hypoxylon</taxon>
    </lineage>
</organism>
<dbReference type="Proteomes" id="UP001497680">
    <property type="component" value="Unassembled WGS sequence"/>
</dbReference>
<proteinExistence type="predicted"/>
<name>A0ACC0D9G2_9PEZI</name>
<reference evidence="1 2" key="1">
    <citation type="journal article" date="2022" name="New Phytol.">
        <title>Ecological generalism drives hyperdiversity of secondary metabolite gene clusters in xylarialean endophytes.</title>
        <authorList>
            <person name="Franco M.E.E."/>
            <person name="Wisecaver J.H."/>
            <person name="Arnold A.E."/>
            <person name="Ju Y.M."/>
            <person name="Slot J.C."/>
            <person name="Ahrendt S."/>
            <person name="Moore L.P."/>
            <person name="Eastman K.E."/>
            <person name="Scott K."/>
            <person name="Konkel Z."/>
            <person name="Mondo S.J."/>
            <person name="Kuo A."/>
            <person name="Hayes R.D."/>
            <person name="Haridas S."/>
            <person name="Andreopoulos B."/>
            <person name="Riley R."/>
            <person name="LaButti K."/>
            <person name="Pangilinan J."/>
            <person name="Lipzen A."/>
            <person name="Amirebrahimi M."/>
            <person name="Yan J."/>
            <person name="Adam C."/>
            <person name="Keymanesh K."/>
            <person name="Ng V."/>
            <person name="Louie K."/>
            <person name="Northen T."/>
            <person name="Drula E."/>
            <person name="Henrissat B."/>
            <person name="Hsieh H.M."/>
            <person name="Youens-Clark K."/>
            <person name="Lutzoni F."/>
            <person name="Miadlikowska J."/>
            <person name="Eastwood D.C."/>
            <person name="Hamelin R.C."/>
            <person name="Grigoriev I.V."/>
            <person name="U'Ren J.M."/>
        </authorList>
    </citation>
    <scope>NUCLEOTIDE SEQUENCE [LARGE SCALE GENOMIC DNA]</scope>
    <source>
        <strain evidence="1 2">ER1909</strain>
    </source>
</reference>